<dbReference type="RefSeq" id="WP_387346491.1">
    <property type="nucleotide sequence ID" value="NZ_JBIAXI010000027.1"/>
</dbReference>
<feature type="domain" description="Extradiol ring-cleavage dioxygenase class III enzyme subunit B" evidence="1">
    <location>
        <begin position="12"/>
        <end position="249"/>
    </location>
</feature>
<reference evidence="2 3" key="1">
    <citation type="submission" date="2024-10" db="EMBL/GenBank/DDBJ databases">
        <title>The Natural Products Discovery Center: Release of the First 8490 Sequenced Strains for Exploring Actinobacteria Biosynthetic Diversity.</title>
        <authorList>
            <person name="Kalkreuter E."/>
            <person name="Kautsar S.A."/>
            <person name="Yang D."/>
            <person name="Bader C.D."/>
            <person name="Teijaro C.N."/>
            <person name="Fluegel L."/>
            <person name="Davis C.M."/>
            <person name="Simpson J.R."/>
            <person name="Lauterbach L."/>
            <person name="Steele A.D."/>
            <person name="Gui C."/>
            <person name="Meng S."/>
            <person name="Li G."/>
            <person name="Viehrig K."/>
            <person name="Ye F."/>
            <person name="Su P."/>
            <person name="Kiefer A.F."/>
            <person name="Nichols A."/>
            <person name="Cepeda A.J."/>
            <person name="Yan W."/>
            <person name="Fan B."/>
            <person name="Jiang Y."/>
            <person name="Adhikari A."/>
            <person name="Zheng C.-J."/>
            <person name="Schuster L."/>
            <person name="Cowan T.M."/>
            <person name="Smanski M.J."/>
            <person name="Chevrette M.G."/>
            <person name="De Carvalho L.P.S."/>
            <person name="Shen B."/>
        </authorList>
    </citation>
    <scope>NUCLEOTIDE SEQUENCE [LARGE SCALE GENOMIC DNA]</scope>
    <source>
        <strain evidence="2 3">NPDC001281</strain>
    </source>
</reference>
<dbReference type="EMBL" id="JBIAXI010000027">
    <property type="protein sequence ID" value="MFF4777993.1"/>
    <property type="molecule type" value="Genomic_DNA"/>
</dbReference>
<dbReference type="SUPFAM" id="SSF53213">
    <property type="entry name" value="LigB-like"/>
    <property type="match status" value="1"/>
</dbReference>
<dbReference type="InterPro" id="IPR004183">
    <property type="entry name" value="Xdiol_dOase_suB"/>
</dbReference>
<evidence type="ECO:0000313" key="2">
    <source>
        <dbReference type="EMBL" id="MFF4777993.1"/>
    </source>
</evidence>
<dbReference type="Pfam" id="PF02900">
    <property type="entry name" value="LigB"/>
    <property type="match status" value="1"/>
</dbReference>
<dbReference type="Proteomes" id="UP001602119">
    <property type="component" value="Unassembled WGS sequence"/>
</dbReference>
<evidence type="ECO:0000259" key="1">
    <source>
        <dbReference type="Pfam" id="PF02900"/>
    </source>
</evidence>
<evidence type="ECO:0000313" key="3">
    <source>
        <dbReference type="Proteomes" id="UP001602119"/>
    </source>
</evidence>
<proteinExistence type="predicted"/>
<gene>
    <name evidence="2" type="ORF">ACFY05_34720</name>
</gene>
<sequence>MGEIVAAMAGVHAPQLLQKFAGEEEEKLEASRNALLELGRVLDETRPDVLLVVGTDHLETFSLDLVPTFTLVTGEHATGEFGGEHFRHPIHRELATALLDGLIERGFDMAYSQRAELGHAFATPFRFVLGDRDIPVIPLLVNVYLPPLPSGRRCEALGRAIGEVIAGRPERVAILASGGMSHFPGTPRYPQPEFAFDEWIIERIEANDLDPILDLTPPQLDEVGEGEMLAWFVLWGAMGRRAPGRVLSYQKVWHHGQGVVVWDPAEPDAAGENDVKSAEEVAS</sequence>
<dbReference type="CDD" id="cd07359">
    <property type="entry name" value="PCA_45_Doxase_B_like"/>
    <property type="match status" value="1"/>
</dbReference>
<accession>A0ABW6VF48</accession>
<protein>
    <recommendedName>
        <fullName evidence="1">Extradiol ring-cleavage dioxygenase class III enzyme subunit B domain-containing protein</fullName>
    </recommendedName>
</protein>
<dbReference type="Gene3D" id="3.40.830.10">
    <property type="entry name" value="LigB-like"/>
    <property type="match status" value="1"/>
</dbReference>
<organism evidence="2 3">
    <name type="scientific">Microtetraspora fusca</name>
    <dbReference type="NCBI Taxonomy" id="1997"/>
    <lineage>
        <taxon>Bacteria</taxon>
        <taxon>Bacillati</taxon>
        <taxon>Actinomycetota</taxon>
        <taxon>Actinomycetes</taxon>
        <taxon>Streptosporangiales</taxon>
        <taxon>Streptosporangiaceae</taxon>
        <taxon>Microtetraspora</taxon>
    </lineage>
</organism>
<keyword evidence="3" id="KW-1185">Reference proteome</keyword>
<comment type="caution">
    <text evidence="2">The sequence shown here is derived from an EMBL/GenBank/DDBJ whole genome shotgun (WGS) entry which is preliminary data.</text>
</comment>
<name>A0ABW6VF48_MICFU</name>